<organism evidence="2 3">
    <name type="scientific">Citrus x changshan-huyou</name>
    <dbReference type="NCBI Taxonomy" id="2935761"/>
    <lineage>
        <taxon>Eukaryota</taxon>
        <taxon>Viridiplantae</taxon>
        <taxon>Streptophyta</taxon>
        <taxon>Embryophyta</taxon>
        <taxon>Tracheophyta</taxon>
        <taxon>Spermatophyta</taxon>
        <taxon>Magnoliopsida</taxon>
        <taxon>eudicotyledons</taxon>
        <taxon>Gunneridae</taxon>
        <taxon>Pentapetalae</taxon>
        <taxon>rosids</taxon>
        <taxon>malvids</taxon>
        <taxon>Sapindales</taxon>
        <taxon>Rutaceae</taxon>
        <taxon>Aurantioideae</taxon>
        <taxon>Citrus</taxon>
    </lineage>
</organism>
<accession>A0AAP0QZC1</accession>
<keyword evidence="3" id="KW-1185">Reference proteome</keyword>
<dbReference type="EMBL" id="JBCGBO010000001">
    <property type="protein sequence ID" value="KAK9228284.1"/>
    <property type="molecule type" value="Genomic_DNA"/>
</dbReference>
<evidence type="ECO:0000313" key="2">
    <source>
        <dbReference type="EMBL" id="KAK9228284.1"/>
    </source>
</evidence>
<evidence type="ECO:0000313" key="3">
    <source>
        <dbReference type="Proteomes" id="UP001428341"/>
    </source>
</evidence>
<reference evidence="2 3" key="1">
    <citation type="submission" date="2024-05" db="EMBL/GenBank/DDBJ databases">
        <title>Haplotype-resolved chromosome-level genome assembly of Huyou (Citrus changshanensis).</title>
        <authorList>
            <person name="Miao C."/>
            <person name="Chen W."/>
            <person name="Wu Y."/>
            <person name="Wang L."/>
            <person name="Zhao S."/>
            <person name="Grierson D."/>
            <person name="Xu C."/>
            <person name="Chen K."/>
        </authorList>
    </citation>
    <scope>NUCLEOTIDE SEQUENCE [LARGE SCALE GENOMIC DNA]</scope>
    <source>
        <strain evidence="2">01-14</strain>
        <tissue evidence="2">Leaf</tissue>
    </source>
</reference>
<dbReference type="Proteomes" id="UP001428341">
    <property type="component" value="Unassembled WGS sequence"/>
</dbReference>
<gene>
    <name evidence="2" type="ORF">WN944_021233</name>
</gene>
<protein>
    <submittedName>
        <fullName evidence="2">Uncharacterized protein</fullName>
    </submittedName>
</protein>
<feature type="region of interest" description="Disordered" evidence="1">
    <location>
        <begin position="1"/>
        <end position="45"/>
    </location>
</feature>
<evidence type="ECO:0000256" key="1">
    <source>
        <dbReference type="SAM" id="MobiDB-lite"/>
    </source>
</evidence>
<name>A0AAP0QZC1_9ROSI</name>
<sequence>MDQTNSTQLTNNHPNNSSPHAAATSSCRHAQQPQISHHPHSNSPNLTTTLGFDNFRFLKFCDIARLLQYQKNIRGVDPAFDTDTINSPKECFDAFNTVRINLQNKQSREKHVPIKSIYVGTSILHSKRPTLEEELNQAIRTRCLLQFSLPSQSSPIEARIQSMRSKVKPSNSPSVHILHCHGEMKDAFPLLKQVALRSKIL</sequence>
<comment type="caution">
    <text evidence="2">The sequence shown here is derived from an EMBL/GenBank/DDBJ whole genome shotgun (WGS) entry which is preliminary data.</text>
</comment>
<dbReference type="AlphaFoldDB" id="A0AAP0QZC1"/>
<proteinExistence type="predicted"/>